<dbReference type="SMART" id="SM01340">
    <property type="entry name" value="DNA_mis_repair"/>
    <property type="match status" value="1"/>
</dbReference>
<dbReference type="InterPro" id="IPR013507">
    <property type="entry name" value="DNA_mismatch_S5_2-like"/>
</dbReference>
<dbReference type="SUPFAM" id="SSF55874">
    <property type="entry name" value="ATPase domain of HSP90 chaperone/DNA topoisomerase II/histidine kinase"/>
    <property type="match status" value="1"/>
</dbReference>
<dbReference type="PROSITE" id="PS00058">
    <property type="entry name" value="DNA_MISMATCH_REPAIR_1"/>
    <property type="match status" value="1"/>
</dbReference>
<evidence type="ECO:0000256" key="2">
    <source>
        <dbReference type="ARBA" id="ARBA00022763"/>
    </source>
</evidence>
<dbReference type="InterPro" id="IPR002099">
    <property type="entry name" value="MutL/Mlh/PMS"/>
</dbReference>
<dbReference type="InterPro" id="IPR014721">
    <property type="entry name" value="Ribsml_uS5_D2-typ_fold_subgr"/>
</dbReference>
<dbReference type="GO" id="GO:0016887">
    <property type="term" value="F:ATP hydrolysis activity"/>
    <property type="evidence" value="ECO:0007669"/>
    <property type="project" value="InterPro"/>
</dbReference>
<feature type="compositionally biased region" description="Low complexity" evidence="3">
    <location>
        <begin position="477"/>
        <end position="499"/>
    </location>
</feature>
<dbReference type="InterPro" id="IPR036890">
    <property type="entry name" value="HATPase_C_sf"/>
</dbReference>
<dbReference type="InterPro" id="IPR020568">
    <property type="entry name" value="Ribosomal_Su5_D2-typ_SF"/>
</dbReference>
<organism evidence="5">
    <name type="scientific">Lingulaulax polyedra</name>
    <name type="common">Dinoflagellate</name>
    <name type="synonym">Lingulodinium polyedra</name>
    <dbReference type="NCBI Taxonomy" id="160621"/>
    <lineage>
        <taxon>Eukaryota</taxon>
        <taxon>Sar</taxon>
        <taxon>Alveolata</taxon>
        <taxon>Dinophyceae</taxon>
        <taxon>Gonyaulacales</taxon>
        <taxon>Lingulodiniaceae</taxon>
        <taxon>Lingulaulax</taxon>
    </lineage>
</organism>
<evidence type="ECO:0000256" key="1">
    <source>
        <dbReference type="ARBA" id="ARBA00006082"/>
    </source>
</evidence>
<dbReference type="NCBIfam" id="TIGR00585">
    <property type="entry name" value="mutl"/>
    <property type="match status" value="1"/>
</dbReference>
<dbReference type="GO" id="GO:0006298">
    <property type="term" value="P:mismatch repair"/>
    <property type="evidence" value="ECO:0007669"/>
    <property type="project" value="InterPro"/>
</dbReference>
<evidence type="ECO:0000256" key="3">
    <source>
        <dbReference type="SAM" id="MobiDB-lite"/>
    </source>
</evidence>
<dbReference type="SUPFAM" id="SSF54211">
    <property type="entry name" value="Ribosomal protein S5 domain 2-like"/>
    <property type="match status" value="1"/>
</dbReference>
<proteinExistence type="evidence at transcript level"/>
<sequence>MDRLDRNVVHEICTNQVVVTLHACVKELVENSLDAGATRIEVRLRESGSELLEVVDNGRGVQSEDYAKLATRHATSKIRDYDDISNSLATFGFRGEALSAICAMGDMTVSTRTAGDTAATLLAYDRFGKLTSQVAAAREVGTTVSVRELFRRLPVRHREFLRNAKAQVSATLRLIQAYSIARPEIRFHVIAEKVKGHGAGRATLLSTSGSSTGWRQAAAAVLGDAVTSNVESLELRSETTGWSISGLISSPHGGRRTRDAQLYFVNQRPIDPPKRIAKLINDTYHQYNSRMWPVVILSFTASQGLVDVNVTPDKRTVFLHNEEALLSEIQEVLTEIFTPKLQGAGPALADFGIRSVGSRPAAGASAASAGPAESAVGAAGVQAGGAADGGTAQSPLAQQLPAATSAVPEAQTPQAGGPLRRGASADAGGEQTPEKPTAPAALAAPAPAAGAASCSRLDDAASLPGLRLEAFMPAPAAPAAPAHSSKPAAAAARPAGRPATKGGDGLSDETMTQIAQAKFEAQEEKLRDVARQSMALLRDYKKLGLPDVERRVTEIRKSLLKYELQYIRVWESQERRRKLEVQALQAETERCRQEAEAEGSKIVELRQVLERERRRRKRYEAYEELAAEVNRKKTRTESQAEIDAATAEIDRIGRQRRELEALAEQRCQRAQLLRHAVAELKQDLQREQKTSTQALQAAPATSSGSGSAGAGGKAAAGSKPAAVVDAEVIS</sequence>
<dbReference type="FunFam" id="3.30.565.10:FF:000017">
    <property type="entry name" value="PMS1 homolog 1, mismatch repair system component"/>
    <property type="match status" value="1"/>
</dbReference>
<dbReference type="Gene3D" id="3.30.565.10">
    <property type="entry name" value="Histidine kinase-like ATPase, C-terminal domain"/>
    <property type="match status" value="1"/>
</dbReference>
<dbReference type="InterPro" id="IPR014762">
    <property type="entry name" value="DNA_mismatch_repair_CS"/>
</dbReference>
<keyword evidence="2" id="KW-0227">DNA damage</keyword>
<feature type="region of interest" description="Disordered" evidence="3">
    <location>
        <begin position="477"/>
        <end position="507"/>
    </location>
</feature>
<dbReference type="Pfam" id="PF13589">
    <property type="entry name" value="HATPase_c_3"/>
    <property type="match status" value="1"/>
</dbReference>
<dbReference type="Gene3D" id="3.30.230.10">
    <property type="match status" value="1"/>
</dbReference>
<dbReference type="GO" id="GO:0032389">
    <property type="term" value="C:MutLalpha complex"/>
    <property type="evidence" value="ECO:0007669"/>
    <property type="project" value="TreeGrafter"/>
</dbReference>
<dbReference type="CDD" id="cd16926">
    <property type="entry name" value="HATPase_MutL-MLH-PMS-like"/>
    <property type="match status" value="1"/>
</dbReference>
<name>A0A516AG25_LINPO</name>
<feature type="domain" description="DNA mismatch repair protein S5" evidence="4">
    <location>
        <begin position="218"/>
        <end position="338"/>
    </location>
</feature>
<dbReference type="AlphaFoldDB" id="A0A516AG25"/>
<reference evidence="5" key="1">
    <citation type="journal article" date="2019" name="Microorganisms">
        <title>DNA Damage Response Pathways in Dinoflagellates.</title>
        <authorList>
            <person name="Li C."/>
            <person name="Wong J."/>
        </authorList>
    </citation>
    <scope>NUCLEOTIDE SEQUENCE</scope>
</reference>
<evidence type="ECO:0000259" key="4">
    <source>
        <dbReference type="SMART" id="SM01340"/>
    </source>
</evidence>
<protein>
    <submittedName>
        <fullName evidence="5">PMS1-like protein</fullName>
    </submittedName>
</protein>
<dbReference type="InterPro" id="IPR038973">
    <property type="entry name" value="MutL/Mlh/Pms-like"/>
</dbReference>
<dbReference type="PANTHER" id="PTHR10073:SF52">
    <property type="entry name" value="MISMATCH REPAIR ENDONUCLEASE PMS2"/>
    <property type="match status" value="1"/>
</dbReference>
<feature type="region of interest" description="Disordered" evidence="3">
    <location>
        <begin position="400"/>
        <end position="444"/>
    </location>
</feature>
<dbReference type="CDD" id="cd03484">
    <property type="entry name" value="MutL_Trans_hPMS_2_like"/>
    <property type="match status" value="1"/>
</dbReference>
<dbReference type="EMBL" id="MN125795">
    <property type="protein sequence ID" value="QDO16262.1"/>
    <property type="molecule type" value="mRNA"/>
</dbReference>
<dbReference type="GO" id="GO:0030983">
    <property type="term" value="F:mismatched DNA binding"/>
    <property type="evidence" value="ECO:0007669"/>
    <property type="project" value="InterPro"/>
</dbReference>
<comment type="similarity">
    <text evidence="1">Belongs to the DNA mismatch repair MutL/HexB family.</text>
</comment>
<feature type="region of interest" description="Disordered" evidence="3">
    <location>
        <begin position="684"/>
        <end position="730"/>
    </location>
</feature>
<dbReference type="PANTHER" id="PTHR10073">
    <property type="entry name" value="DNA MISMATCH REPAIR PROTEIN MLH, PMS, MUTL"/>
    <property type="match status" value="1"/>
</dbReference>
<dbReference type="Pfam" id="PF01119">
    <property type="entry name" value="DNA_mis_repair"/>
    <property type="match status" value="1"/>
</dbReference>
<accession>A0A516AG25</accession>
<dbReference type="GO" id="GO:0140664">
    <property type="term" value="F:ATP-dependent DNA damage sensor activity"/>
    <property type="evidence" value="ECO:0007669"/>
    <property type="project" value="InterPro"/>
</dbReference>
<dbReference type="GO" id="GO:0005524">
    <property type="term" value="F:ATP binding"/>
    <property type="evidence" value="ECO:0007669"/>
    <property type="project" value="InterPro"/>
</dbReference>
<evidence type="ECO:0000313" key="5">
    <source>
        <dbReference type="EMBL" id="QDO16262.1"/>
    </source>
</evidence>